<dbReference type="Proteomes" id="UP000001357">
    <property type="component" value="Unassembled WGS sequence"/>
</dbReference>
<feature type="chain" id="PRO_5002745328" evidence="1">
    <location>
        <begin position="23"/>
        <end position="281"/>
    </location>
</feature>
<keyword evidence="1" id="KW-0732">Signal</keyword>
<keyword evidence="3" id="KW-1185">Reference proteome</keyword>
<evidence type="ECO:0000313" key="2">
    <source>
        <dbReference type="EMBL" id="EDQ84967.1"/>
    </source>
</evidence>
<proteinExistence type="predicted"/>
<gene>
    <name evidence="2" type="ORF">MONBRDRAFT_34425</name>
</gene>
<dbReference type="RefSeq" id="XP_001750137.1">
    <property type="nucleotide sequence ID" value="XM_001750085.1"/>
</dbReference>
<evidence type="ECO:0000256" key="1">
    <source>
        <dbReference type="SAM" id="SignalP"/>
    </source>
</evidence>
<name>A9VBP4_MONBE</name>
<protein>
    <submittedName>
        <fullName evidence="2">Uncharacterized protein</fullName>
    </submittedName>
</protein>
<accession>A9VBP4</accession>
<dbReference type="GeneID" id="5895447"/>
<feature type="signal peptide" evidence="1">
    <location>
        <begin position="1"/>
        <end position="22"/>
    </location>
</feature>
<dbReference type="InParanoid" id="A9VBP4"/>
<reference evidence="2 3" key="1">
    <citation type="journal article" date="2008" name="Nature">
        <title>The genome of the choanoflagellate Monosiga brevicollis and the origin of metazoans.</title>
        <authorList>
            <consortium name="JGI Sequencing"/>
            <person name="King N."/>
            <person name="Westbrook M.J."/>
            <person name="Young S.L."/>
            <person name="Kuo A."/>
            <person name="Abedin M."/>
            <person name="Chapman J."/>
            <person name="Fairclough S."/>
            <person name="Hellsten U."/>
            <person name="Isogai Y."/>
            <person name="Letunic I."/>
            <person name="Marr M."/>
            <person name="Pincus D."/>
            <person name="Putnam N."/>
            <person name="Rokas A."/>
            <person name="Wright K.J."/>
            <person name="Zuzow R."/>
            <person name="Dirks W."/>
            <person name="Good M."/>
            <person name="Goodstein D."/>
            <person name="Lemons D."/>
            <person name="Li W."/>
            <person name="Lyons J.B."/>
            <person name="Morris A."/>
            <person name="Nichols S."/>
            <person name="Richter D.J."/>
            <person name="Salamov A."/>
            <person name="Bork P."/>
            <person name="Lim W.A."/>
            <person name="Manning G."/>
            <person name="Miller W.T."/>
            <person name="McGinnis W."/>
            <person name="Shapiro H."/>
            <person name="Tjian R."/>
            <person name="Grigoriev I.V."/>
            <person name="Rokhsar D."/>
        </authorList>
    </citation>
    <scope>NUCLEOTIDE SEQUENCE [LARGE SCALE GENOMIC DNA]</scope>
    <source>
        <strain evidence="3">MX1 / ATCC 50154</strain>
    </source>
</reference>
<organism evidence="2 3">
    <name type="scientific">Monosiga brevicollis</name>
    <name type="common">Choanoflagellate</name>
    <dbReference type="NCBI Taxonomy" id="81824"/>
    <lineage>
        <taxon>Eukaryota</taxon>
        <taxon>Choanoflagellata</taxon>
        <taxon>Craspedida</taxon>
        <taxon>Salpingoecidae</taxon>
        <taxon>Monosiga</taxon>
    </lineage>
</organism>
<dbReference type="AlphaFoldDB" id="A9VBP4"/>
<sequence length="281" mass="31124">MARFGILQAFCLAAIVVALASGEYLVMSDCNDAKSSTVSTHWSYKTHACLNYHTGHSDMYFCENGRAKLRRWLGKSDCSGAPTTAWSYKTNVCLGPRMMYCVDQLPKGVARVNYHTSSDCSDEPFYVDVMSSLCTRGNDKSSGSVVCQDPIMAITVFSNTDSCDPREATDVETHSLTTNECVADVDPNNDDIFDFETDAWSNDQDDWDGDYVVDDDATKARRRSLAPVPPLERAGLLPMTHERRDVNNYISITCTSGTASPLSHWATSFLLALFVAVIRHF</sequence>
<dbReference type="KEGG" id="mbr:MONBRDRAFT_34425"/>
<evidence type="ECO:0000313" key="3">
    <source>
        <dbReference type="Proteomes" id="UP000001357"/>
    </source>
</evidence>
<dbReference type="EMBL" id="CH991578">
    <property type="protein sequence ID" value="EDQ84967.1"/>
    <property type="molecule type" value="Genomic_DNA"/>
</dbReference>